<dbReference type="OrthoDB" id="408743at2759"/>
<name>A0A6A6IKN5_9PLEO</name>
<dbReference type="RefSeq" id="XP_033686178.1">
    <property type="nucleotide sequence ID" value="XM_033833121.1"/>
</dbReference>
<sequence>MVENSHVDSGGNQSLEDSLETSLITLWRLFEKPVDVAISQSVGAYRGRDEVLVADVFREQRVGINQYMSAALHIEAVLSILTGTWSLEAMQGGLVDLAVGPNDGVRDFYEITRDPEEVYFCKNEKIHSTAFANFSIFGLSLIFTIGGIIIITNCVIEFSLQSHLRCIHRHRSRISYKRLEWNSNCVIQLQHLAHESAGCGTWSSCDDTPVTQPGERLAVLDARNVTS</sequence>
<organism evidence="2 3">
    <name type="scientific">Trematosphaeria pertusa</name>
    <dbReference type="NCBI Taxonomy" id="390896"/>
    <lineage>
        <taxon>Eukaryota</taxon>
        <taxon>Fungi</taxon>
        <taxon>Dikarya</taxon>
        <taxon>Ascomycota</taxon>
        <taxon>Pezizomycotina</taxon>
        <taxon>Dothideomycetes</taxon>
        <taxon>Pleosporomycetidae</taxon>
        <taxon>Pleosporales</taxon>
        <taxon>Massarineae</taxon>
        <taxon>Trematosphaeriaceae</taxon>
        <taxon>Trematosphaeria</taxon>
    </lineage>
</organism>
<keyword evidence="3" id="KW-1185">Reference proteome</keyword>
<keyword evidence="1" id="KW-0812">Transmembrane</keyword>
<dbReference type="GeneID" id="54586451"/>
<evidence type="ECO:0000313" key="2">
    <source>
        <dbReference type="EMBL" id="KAF2251174.1"/>
    </source>
</evidence>
<evidence type="ECO:0000313" key="3">
    <source>
        <dbReference type="Proteomes" id="UP000800094"/>
    </source>
</evidence>
<evidence type="ECO:0000256" key="1">
    <source>
        <dbReference type="SAM" id="Phobius"/>
    </source>
</evidence>
<keyword evidence="1" id="KW-1133">Transmembrane helix</keyword>
<feature type="transmembrane region" description="Helical" evidence="1">
    <location>
        <begin position="131"/>
        <end position="156"/>
    </location>
</feature>
<dbReference type="Proteomes" id="UP000800094">
    <property type="component" value="Unassembled WGS sequence"/>
</dbReference>
<dbReference type="EMBL" id="ML987193">
    <property type="protein sequence ID" value="KAF2251174.1"/>
    <property type="molecule type" value="Genomic_DNA"/>
</dbReference>
<keyword evidence="1" id="KW-0472">Membrane</keyword>
<reference evidence="2" key="1">
    <citation type="journal article" date="2020" name="Stud. Mycol.">
        <title>101 Dothideomycetes genomes: a test case for predicting lifestyles and emergence of pathogens.</title>
        <authorList>
            <person name="Haridas S."/>
            <person name="Albert R."/>
            <person name="Binder M."/>
            <person name="Bloem J."/>
            <person name="Labutti K."/>
            <person name="Salamov A."/>
            <person name="Andreopoulos B."/>
            <person name="Baker S."/>
            <person name="Barry K."/>
            <person name="Bills G."/>
            <person name="Bluhm B."/>
            <person name="Cannon C."/>
            <person name="Castanera R."/>
            <person name="Culley D."/>
            <person name="Daum C."/>
            <person name="Ezra D."/>
            <person name="Gonzalez J."/>
            <person name="Henrissat B."/>
            <person name="Kuo A."/>
            <person name="Liang C."/>
            <person name="Lipzen A."/>
            <person name="Lutzoni F."/>
            <person name="Magnuson J."/>
            <person name="Mondo S."/>
            <person name="Nolan M."/>
            <person name="Ohm R."/>
            <person name="Pangilinan J."/>
            <person name="Park H.-J."/>
            <person name="Ramirez L."/>
            <person name="Alfaro M."/>
            <person name="Sun H."/>
            <person name="Tritt A."/>
            <person name="Yoshinaga Y."/>
            <person name="Zwiers L.-H."/>
            <person name="Turgeon B."/>
            <person name="Goodwin S."/>
            <person name="Spatafora J."/>
            <person name="Crous P."/>
            <person name="Grigoriev I."/>
        </authorList>
    </citation>
    <scope>NUCLEOTIDE SEQUENCE</scope>
    <source>
        <strain evidence="2">CBS 122368</strain>
    </source>
</reference>
<protein>
    <submittedName>
        <fullName evidence="2">Uncharacterized protein</fullName>
    </submittedName>
</protein>
<dbReference type="AlphaFoldDB" id="A0A6A6IKN5"/>
<proteinExistence type="predicted"/>
<accession>A0A6A6IKN5</accession>
<gene>
    <name evidence="2" type="ORF">BU26DRAFT_563117</name>
</gene>